<dbReference type="EMBL" id="JAWDGP010004762">
    <property type="protein sequence ID" value="KAK3762061.1"/>
    <property type="molecule type" value="Genomic_DNA"/>
</dbReference>
<comment type="caution">
    <text evidence="2">The sequence shown here is derived from an EMBL/GenBank/DDBJ whole genome shotgun (WGS) entry which is preliminary data.</text>
</comment>
<protein>
    <submittedName>
        <fullName evidence="2">Uncharacterized protein</fullName>
    </submittedName>
</protein>
<reference evidence="2" key="1">
    <citation type="journal article" date="2023" name="G3 (Bethesda)">
        <title>A reference genome for the long-term kleptoplast-retaining sea slug Elysia crispata morphotype clarki.</title>
        <authorList>
            <person name="Eastman K.E."/>
            <person name="Pendleton A.L."/>
            <person name="Shaikh M.A."/>
            <person name="Suttiyut T."/>
            <person name="Ogas R."/>
            <person name="Tomko P."/>
            <person name="Gavelis G."/>
            <person name="Widhalm J.R."/>
            <person name="Wisecaver J.H."/>
        </authorList>
    </citation>
    <scope>NUCLEOTIDE SEQUENCE</scope>
    <source>
        <strain evidence="2">ECLA1</strain>
    </source>
</reference>
<evidence type="ECO:0000313" key="2">
    <source>
        <dbReference type="EMBL" id="KAK3762061.1"/>
    </source>
</evidence>
<sequence>MSVAIGPTQLSSRGRNDRLYSQTRPNRPTIWRRKLLMASTGNRARRGERLDNDKDAEPYCSGGKCLKPFVKLFPGEPQFTVDLRTPDNPEVIKTDAQYLKSRADYLIQLFSRICLVTSHHCVSLQQKPKTLHYFVC</sequence>
<accession>A0AAE1D9A0</accession>
<proteinExistence type="predicted"/>
<dbReference type="AlphaFoldDB" id="A0AAE1D9A0"/>
<name>A0AAE1D9A0_9GAST</name>
<evidence type="ECO:0000313" key="3">
    <source>
        <dbReference type="Proteomes" id="UP001283361"/>
    </source>
</evidence>
<feature type="compositionally biased region" description="Polar residues" evidence="1">
    <location>
        <begin position="8"/>
        <end position="24"/>
    </location>
</feature>
<feature type="region of interest" description="Disordered" evidence="1">
    <location>
        <begin position="1"/>
        <end position="24"/>
    </location>
</feature>
<dbReference type="Proteomes" id="UP001283361">
    <property type="component" value="Unassembled WGS sequence"/>
</dbReference>
<keyword evidence="3" id="KW-1185">Reference proteome</keyword>
<organism evidence="2 3">
    <name type="scientific">Elysia crispata</name>
    <name type="common">lettuce slug</name>
    <dbReference type="NCBI Taxonomy" id="231223"/>
    <lineage>
        <taxon>Eukaryota</taxon>
        <taxon>Metazoa</taxon>
        <taxon>Spiralia</taxon>
        <taxon>Lophotrochozoa</taxon>
        <taxon>Mollusca</taxon>
        <taxon>Gastropoda</taxon>
        <taxon>Heterobranchia</taxon>
        <taxon>Euthyneura</taxon>
        <taxon>Panpulmonata</taxon>
        <taxon>Sacoglossa</taxon>
        <taxon>Placobranchoidea</taxon>
        <taxon>Plakobranchidae</taxon>
        <taxon>Elysia</taxon>
    </lineage>
</organism>
<gene>
    <name evidence="2" type="ORF">RRG08_050636</name>
</gene>
<evidence type="ECO:0000256" key="1">
    <source>
        <dbReference type="SAM" id="MobiDB-lite"/>
    </source>
</evidence>